<accession>A0ABU4LF46</accession>
<comment type="caution">
    <text evidence="3">The sequence shown here is derived from an EMBL/GenBank/DDBJ whole genome shotgun (WGS) entry which is preliminary data.</text>
</comment>
<keyword evidence="2" id="KW-1133">Transmembrane helix</keyword>
<keyword evidence="2" id="KW-0812">Transmembrane</keyword>
<proteinExistence type="predicted"/>
<evidence type="ECO:0000313" key="3">
    <source>
        <dbReference type="EMBL" id="MDX2913920.1"/>
    </source>
</evidence>
<keyword evidence="4" id="KW-1185">Reference proteome</keyword>
<reference evidence="3 4" key="1">
    <citation type="journal article" date="2023" name="Microb. Genom.">
        <title>Mesoterricola silvestris gen. nov., sp. nov., Mesoterricola sediminis sp. nov., Geothrix oryzae sp. nov., Geothrix edaphica sp. nov., Geothrix rubra sp. nov., and Geothrix limicola sp. nov., six novel members of Acidobacteriota isolated from soils.</title>
        <authorList>
            <person name="Weisberg A.J."/>
            <person name="Pearce E."/>
            <person name="Kramer C.G."/>
            <person name="Chang J.H."/>
            <person name="Clarke C.R."/>
        </authorList>
    </citation>
    <scope>NUCLEOTIDE SEQUENCE [LARGE SCALE GENOMIC DNA]</scope>
    <source>
        <strain evidence="3 4">NRRL_B-2795</strain>
    </source>
</reference>
<dbReference type="RefSeq" id="WP_143673184.1">
    <property type="nucleotide sequence ID" value="NZ_JAGJBZ010000005.1"/>
</dbReference>
<evidence type="ECO:0000313" key="4">
    <source>
        <dbReference type="Proteomes" id="UP001271723"/>
    </source>
</evidence>
<sequence>MTDTEEAVMYAPSQPSRREPDRSGDGAAAGTAWLPPPARITGLALLAAGVLAGIGLVLSITWAVDVAVVLAIATVATVLVRRSLRRDASSPDDQARRRRRRCC</sequence>
<organism evidence="3 4">
    <name type="scientific">Streptomyces griseiscabiei</name>
    <dbReference type="NCBI Taxonomy" id="2993540"/>
    <lineage>
        <taxon>Bacteria</taxon>
        <taxon>Bacillati</taxon>
        <taxon>Actinomycetota</taxon>
        <taxon>Actinomycetes</taxon>
        <taxon>Kitasatosporales</taxon>
        <taxon>Streptomycetaceae</taxon>
        <taxon>Streptomyces</taxon>
    </lineage>
</organism>
<feature type="transmembrane region" description="Helical" evidence="2">
    <location>
        <begin position="43"/>
        <end position="76"/>
    </location>
</feature>
<dbReference type="EMBL" id="JARAVY010000017">
    <property type="protein sequence ID" value="MDX2913920.1"/>
    <property type="molecule type" value="Genomic_DNA"/>
</dbReference>
<gene>
    <name evidence="3" type="ORF">PV517_35295</name>
</gene>
<protein>
    <submittedName>
        <fullName evidence="3">Uncharacterized protein</fullName>
    </submittedName>
</protein>
<evidence type="ECO:0000256" key="2">
    <source>
        <dbReference type="SAM" id="Phobius"/>
    </source>
</evidence>
<feature type="region of interest" description="Disordered" evidence="1">
    <location>
        <begin position="1"/>
        <end position="31"/>
    </location>
</feature>
<dbReference type="Proteomes" id="UP001271723">
    <property type="component" value="Unassembled WGS sequence"/>
</dbReference>
<evidence type="ECO:0000256" key="1">
    <source>
        <dbReference type="SAM" id="MobiDB-lite"/>
    </source>
</evidence>
<name>A0ABU4LF46_9ACTN</name>
<keyword evidence="2" id="KW-0472">Membrane</keyword>